<protein>
    <submittedName>
        <fullName evidence="1">Putative glutathione-dependent formaldehyde-activating GFA</fullName>
    </submittedName>
</protein>
<proteinExistence type="predicted"/>
<dbReference type="EMBL" id="JMSE01000613">
    <property type="protein sequence ID" value="KDN68806.1"/>
    <property type="molecule type" value="Genomic_DNA"/>
</dbReference>
<dbReference type="OrthoDB" id="6329284at2759"/>
<reference evidence="2" key="1">
    <citation type="journal article" date="2014" name="Genome Announc.">
        <title>Draft genome sequence of Colletotrichum sublineola, a destructive pathogen of cultivated sorghum.</title>
        <authorList>
            <person name="Baroncelli R."/>
            <person name="Sanz-Martin J.M."/>
            <person name="Rech G.E."/>
            <person name="Sukno S.A."/>
            <person name="Thon M.R."/>
        </authorList>
    </citation>
    <scope>NUCLEOTIDE SEQUENCE [LARGE SCALE GENOMIC DNA]</scope>
    <source>
        <strain evidence="2">TX430BB</strain>
    </source>
</reference>
<evidence type="ECO:0000313" key="2">
    <source>
        <dbReference type="Proteomes" id="UP000027238"/>
    </source>
</evidence>
<sequence length="133" mass="14505">MRSAAEPRAPSSCPSTKSALSFFPDATTGALETESTTTTMMLMLASYRAALLAERHFYAACGSFLFRRADGEADLELVVGCIDPEFLFGEDARRGAREALAGGRRPVWYVTDGMLRGKKLARGTLYGVVLYEH</sequence>
<dbReference type="AlphaFoldDB" id="A0A066XST3"/>
<name>A0A066XST3_COLSU</name>
<gene>
    <name evidence="1" type="ORF">CSUB01_11421</name>
</gene>
<organism evidence="1 2">
    <name type="scientific">Colletotrichum sublineola</name>
    <name type="common">Sorghum anthracnose fungus</name>
    <dbReference type="NCBI Taxonomy" id="1173701"/>
    <lineage>
        <taxon>Eukaryota</taxon>
        <taxon>Fungi</taxon>
        <taxon>Dikarya</taxon>
        <taxon>Ascomycota</taxon>
        <taxon>Pezizomycotina</taxon>
        <taxon>Sordariomycetes</taxon>
        <taxon>Hypocreomycetidae</taxon>
        <taxon>Glomerellales</taxon>
        <taxon>Glomerellaceae</taxon>
        <taxon>Colletotrichum</taxon>
        <taxon>Colletotrichum graminicola species complex</taxon>
    </lineage>
</organism>
<keyword evidence="2" id="KW-1185">Reference proteome</keyword>
<dbReference type="HOGENOM" id="CLU_1906613_0_0_1"/>
<comment type="caution">
    <text evidence="1">The sequence shown here is derived from an EMBL/GenBank/DDBJ whole genome shotgun (WGS) entry which is preliminary data.</text>
</comment>
<dbReference type="Proteomes" id="UP000027238">
    <property type="component" value="Unassembled WGS sequence"/>
</dbReference>
<dbReference type="STRING" id="1173701.A0A066XST3"/>
<accession>A0A066XST3</accession>
<evidence type="ECO:0000313" key="1">
    <source>
        <dbReference type="EMBL" id="KDN68806.1"/>
    </source>
</evidence>